<comment type="caution">
    <text evidence="1">The sequence shown here is derived from an EMBL/GenBank/DDBJ whole genome shotgun (WGS) entry which is preliminary data.</text>
</comment>
<dbReference type="AlphaFoldDB" id="A0A8T2AQW8"/>
<sequence>MVLQNDIDLLNPPAELEKRKHKLKRLVQSPNSFFMVKSLPIHFSRMSSVKAALTLQRCSATLRPLWCVETARLCFAHPPEERQCSLKDALSEKRETEEEDDSIHLPTKFLFVYYEFWLIFELVTFFVDYEWLCSFHVLFRGNAERALLLVII</sequence>
<dbReference type="OrthoDB" id="10504724at2759"/>
<dbReference type="InterPro" id="IPR000592">
    <property type="entry name" value="Ribosomal_eS27"/>
</dbReference>
<dbReference type="GO" id="GO:0005840">
    <property type="term" value="C:ribosome"/>
    <property type="evidence" value="ECO:0007669"/>
    <property type="project" value="InterPro"/>
</dbReference>
<evidence type="ECO:0000313" key="2">
    <source>
        <dbReference type="Proteomes" id="UP000694251"/>
    </source>
</evidence>
<protein>
    <submittedName>
        <fullName evidence="1">Uncharacterized protein</fullName>
    </submittedName>
</protein>
<proteinExistence type="predicted"/>
<organism evidence="1 2">
    <name type="scientific">Arabidopsis suecica</name>
    <name type="common">Swedish thale-cress</name>
    <name type="synonym">Cardaminopsis suecica</name>
    <dbReference type="NCBI Taxonomy" id="45249"/>
    <lineage>
        <taxon>Eukaryota</taxon>
        <taxon>Viridiplantae</taxon>
        <taxon>Streptophyta</taxon>
        <taxon>Embryophyta</taxon>
        <taxon>Tracheophyta</taxon>
        <taxon>Spermatophyta</taxon>
        <taxon>Magnoliopsida</taxon>
        <taxon>eudicotyledons</taxon>
        <taxon>Gunneridae</taxon>
        <taxon>Pentapetalae</taxon>
        <taxon>rosids</taxon>
        <taxon>malvids</taxon>
        <taxon>Brassicales</taxon>
        <taxon>Brassicaceae</taxon>
        <taxon>Camelineae</taxon>
        <taxon>Arabidopsis</taxon>
    </lineage>
</organism>
<reference evidence="1 2" key="1">
    <citation type="submission" date="2020-12" db="EMBL/GenBank/DDBJ databases">
        <title>Concerted genomic and epigenomic changes stabilize Arabidopsis allopolyploids.</title>
        <authorList>
            <person name="Chen Z."/>
        </authorList>
    </citation>
    <scope>NUCLEOTIDE SEQUENCE [LARGE SCALE GENOMIC DNA]</scope>
    <source>
        <strain evidence="1">As9502</strain>
        <tissue evidence="1">Leaf</tissue>
    </source>
</reference>
<gene>
    <name evidence="1" type="ORF">ISN44_As09g031700</name>
</gene>
<dbReference type="GO" id="GO:0003735">
    <property type="term" value="F:structural constituent of ribosome"/>
    <property type="evidence" value="ECO:0007669"/>
    <property type="project" value="InterPro"/>
</dbReference>
<evidence type="ECO:0000313" key="1">
    <source>
        <dbReference type="EMBL" id="KAG7575029.1"/>
    </source>
</evidence>
<accession>A0A8T2AQW8</accession>
<dbReference type="Proteomes" id="UP000694251">
    <property type="component" value="Chromosome 9"/>
</dbReference>
<dbReference type="PANTHER" id="PTHR11594">
    <property type="entry name" value="40S RIBOSOMAL PROTEIN S27"/>
    <property type="match status" value="1"/>
</dbReference>
<name>A0A8T2AQW8_ARASU</name>
<keyword evidence="2" id="KW-1185">Reference proteome</keyword>
<dbReference type="GO" id="GO:0006412">
    <property type="term" value="P:translation"/>
    <property type="evidence" value="ECO:0007669"/>
    <property type="project" value="InterPro"/>
</dbReference>
<dbReference type="EMBL" id="JAEFBJ010000009">
    <property type="protein sequence ID" value="KAG7575029.1"/>
    <property type="molecule type" value="Genomic_DNA"/>
</dbReference>